<evidence type="ECO:0000256" key="3">
    <source>
        <dbReference type="SAM" id="Phobius"/>
    </source>
</evidence>
<accession>A0A166AIR4</accession>
<feature type="coiled-coil region" evidence="1">
    <location>
        <begin position="264"/>
        <end position="291"/>
    </location>
</feature>
<sequence>MFKNKLFMLNVCILIFILSFSLLSGVYADNFINNEDNSNVKSLLSAQSVIFDNPNNLNDYDGVNSDNYFYAYAYGDDDEDEDYDTDEDEDYDTDEDEDYDTDEDEDYDTDEDEDYDTDEDEDYDGDGDDEDDSPNYYEWIWKGETYYISLDEFSLTDEELTELFTKRDKLMEEIENLQSKIYEMDLSRNQDLILIIDELYNSINIISNNTEFNELLLNLKNISLNDTKSTFNELKILLGSIKEDYPTENFTKIDDLISTIELMLNEEYLKYENLTQELAEKLEELYELFDEYPFLIQNTKYAAVDKTLGAYAKFEKVSYTSNNNTLAEMKTTGLPHFQLVLLVLLLSLLGANIRRKP</sequence>
<feature type="compositionally biased region" description="Acidic residues" evidence="2">
    <location>
        <begin position="75"/>
        <end position="133"/>
    </location>
</feature>
<comment type="caution">
    <text evidence="4">The sequence shown here is derived from an EMBL/GenBank/DDBJ whole genome shotgun (WGS) entry which is preliminary data.</text>
</comment>
<feature type="transmembrane region" description="Helical" evidence="3">
    <location>
        <begin position="333"/>
        <end position="353"/>
    </location>
</feature>
<dbReference type="RefSeq" id="WP_067091500.1">
    <property type="nucleotide sequence ID" value="NZ_LWMV01000174.1"/>
</dbReference>
<keyword evidence="3" id="KW-0472">Membrane</keyword>
<keyword evidence="3" id="KW-0812">Transmembrane</keyword>
<dbReference type="AlphaFoldDB" id="A0A166AIR4"/>
<proteinExistence type="predicted"/>
<name>A0A166AIR4_9EURY</name>
<dbReference type="PATRIC" id="fig|49547.3.peg.1268"/>
<evidence type="ECO:0000313" key="4">
    <source>
        <dbReference type="EMBL" id="KZX12082.1"/>
    </source>
</evidence>
<gene>
    <name evidence="4" type="ORF">MBCUR_11850</name>
</gene>
<keyword evidence="3" id="KW-1133">Transmembrane helix</keyword>
<protein>
    <submittedName>
        <fullName evidence="4">Uncharacterized protein</fullName>
    </submittedName>
</protein>
<evidence type="ECO:0000256" key="2">
    <source>
        <dbReference type="SAM" id="MobiDB-lite"/>
    </source>
</evidence>
<dbReference type="EMBL" id="LWMV01000174">
    <property type="protein sequence ID" value="KZX12082.1"/>
    <property type="molecule type" value="Genomic_DNA"/>
</dbReference>
<dbReference type="OrthoDB" id="386005at2157"/>
<keyword evidence="1" id="KW-0175">Coiled coil</keyword>
<evidence type="ECO:0000256" key="1">
    <source>
        <dbReference type="SAM" id="Coils"/>
    </source>
</evidence>
<reference evidence="4 5" key="1">
    <citation type="submission" date="2016-04" db="EMBL/GenBank/DDBJ databases">
        <title>Genome sequence of Methanobrevibacter curvatus DSM 11111.</title>
        <authorList>
            <person name="Poehlein A."/>
            <person name="Seedorf H."/>
            <person name="Daniel R."/>
        </authorList>
    </citation>
    <scope>NUCLEOTIDE SEQUENCE [LARGE SCALE GENOMIC DNA]</scope>
    <source>
        <strain evidence="4 5">DSM 11111</strain>
    </source>
</reference>
<evidence type="ECO:0000313" key="5">
    <source>
        <dbReference type="Proteomes" id="UP000077245"/>
    </source>
</evidence>
<dbReference type="Proteomes" id="UP000077245">
    <property type="component" value="Unassembled WGS sequence"/>
</dbReference>
<feature type="region of interest" description="Disordered" evidence="2">
    <location>
        <begin position="75"/>
        <end position="134"/>
    </location>
</feature>
<feature type="coiled-coil region" evidence="1">
    <location>
        <begin position="160"/>
        <end position="187"/>
    </location>
</feature>
<keyword evidence="5" id="KW-1185">Reference proteome</keyword>
<organism evidence="4 5">
    <name type="scientific">Methanobrevibacter curvatus</name>
    <dbReference type="NCBI Taxonomy" id="49547"/>
    <lineage>
        <taxon>Archaea</taxon>
        <taxon>Methanobacteriati</taxon>
        <taxon>Methanobacteriota</taxon>
        <taxon>Methanomada group</taxon>
        <taxon>Methanobacteria</taxon>
        <taxon>Methanobacteriales</taxon>
        <taxon>Methanobacteriaceae</taxon>
        <taxon>Methanobrevibacter</taxon>
    </lineage>
</organism>